<protein>
    <submittedName>
        <fullName evidence="1">Uncharacterized protein</fullName>
    </submittedName>
</protein>
<name>A0A7S1RIV8_ALECA</name>
<evidence type="ECO:0000313" key="1">
    <source>
        <dbReference type="EMBL" id="CAD9166699.1"/>
    </source>
</evidence>
<dbReference type="EMBL" id="HBGE01072565">
    <property type="protein sequence ID" value="CAD9166699.1"/>
    <property type="molecule type" value="Transcribed_RNA"/>
</dbReference>
<sequence length="160" mass="18251">MRFTCPRLRVAYHVPYWAHENTEHYQVPSLKPHLRLVAPLGSLGYTARAVALILAGLCEVPWQQRQGLQRRLDQRTAFASSTNDTAAFDMKGMEDVHRDFCEHGMQLVAGIADPFQRLLSWRFPASPVSDEEAAYCGDRRPSALLREYRRLMGSMAFTPE</sequence>
<accession>A0A7S1RIV8</accession>
<gene>
    <name evidence="1" type="ORF">ACAT0790_LOCUS43467</name>
</gene>
<reference evidence="1" key="1">
    <citation type="submission" date="2021-01" db="EMBL/GenBank/DDBJ databases">
        <authorList>
            <person name="Corre E."/>
            <person name="Pelletier E."/>
            <person name="Niang G."/>
            <person name="Scheremetjew M."/>
            <person name="Finn R."/>
            <person name="Kale V."/>
            <person name="Holt S."/>
            <person name="Cochrane G."/>
            <person name="Meng A."/>
            <person name="Brown T."/>
            <person name="Cohen L."/>
        </authorList>
    </citation>
    <scope>NUCLEOTIDE SEQUENCE</scope>
    <source>
        <strain evidence="1">OF101</strain>
    </source>
</reference>
<dbReference type="AlphaFoldDB" id="A0A7S1RIV8"/>
<proteinExistence type="predicted"/>
<organism evidence="1">
    <name type="scientific">Alexandrium catenella</name>
    <name type="common">Red tide dinoflagellate</name>
    <name type="synonym">Gonyaulax catenella</name>
    <dbReference type="NCBI Taxonomy" id="2925"/>
    <lineage>
        <taxon>Eukaryota</taxon>
        <taxon>Sar</taxon>
        <taxon>Alveolata</taxon>
        <taxon>Dinophyceae</taxon>
        <taxon>Gonyaulacales</taxon>
        <taxon>Pyrocystaceae</taxon>
        <taxon>Alexandrium</taxon>
    </lineage>
</organism>